<name>A0A1N7S754_9BURK</name>
<gene>
    <name evidence="1" type="ORF">BN2475_410033</name>
</gene>
<dbReference type="AlphaFoldDB" id="A0A1N7S754"/>
<protein>
    <recommendedName>
        <fullName evidence="3">Porin</fullName>
    </recommendedName>
</protein>
<evidence type="ECO:0000313" key="2">
    <source>
        <dbReference type="Proteomes" id="UP000187012"/>
    </source>
</evidence>
<sequence>MRILFVLVGTLLVSGVVYAGELAGPFGGTFDYSLVVQNYVESTGVSNSNANPGNQVSKIPETQFVQELRPELKFTQGMLELQVSPRAQFQFNKTKTSDGVNYGWNNSAYINGWIARLNPGNAVSLSVGREVLLWGPAMSLSPSNPFYIDNGRTNPYIELPGEDFAKIIWVPGKSWTVSYINNFGKGRKEPPPLQSFHRAQVLKIDYSGNDTYLSANYASIQGSPDKIGFSAQKTVSDALLVYMEGGYSFGRTQYLPAQNGNGQWYLSAPKGSGLSGIGLLGMSYTLASGPTFTVEYIYNNQGWSASQARGYQTINQNAASQLGGPETGFAMQQLALGFQPGSVLLRRNYLFVQYFQQNLFPSLDLTMRMTRNLDDNGTQWGAIIERNIGKRSRLFVQLLLNTGGTHTEFSRFIGQQFLVGLRTGF</sequence>
<accession>A0A1N7S754</accession>
<dbReference type="OrthoDB" id="5493663at2"/>
<dbReference type="EMBL" id="CYGX02000041">
    <property type="protein sequence ID" value="SIT43215.1"/>
    <property type="molecule type" value="Genomic_DNA"/>
</dbReference>
<reference evidence="1 2" key="1">
    <citation type="submission" date="2016-12" db="EMBL/GenBank/DDBJ databases">
        <authorList>
            <person name="Song W.-J."/>
            <person name="Kurnit D.M."/>
        </authorList>
    </citation>
    <scope>NUCLEOTIDE SEQUENCE [LARGE SCALE GENOMIC DNA]</scope>
    <source>
        <strain evidence="1 2">STM7296</strain>
    </source>
</reference>
<organism evidence="1 2">
    <name type="scientific">Paraburkholderia ribeironis</name>
    <dbReference type="NCBI Taxonomy" id="1247936"/>
    <lineage>
        <taxon>Bacteria</taxon>
        <taxon>Pseudomonadati</taxon>
        <taxon>Pseudomonadota</taxon>
        <taxon>Betaproteobacteria</taxon>
        <taxon>Burkholderiales</taxon>
        <taxon>Burkholderiaceae</taxon>
        <taxon>Paraburkholderia</taxon>
    </lineage>
</organism>
<proteinExistence type="predicted"/>
<evidence type="ECO:0000313" key="1">
    <source>
        <dbReference type="EMBL" id="SIT43215.1"/>
    </source>
</evidence>
<dbReference type="RefSeq" id="WP_094781027.1">
    <property type="nucleotide sequence ID" value="NZ_CYGX02000041.1"/>
</dbReference>
<evidence type="ECO:0008006" key="3">
    <source>
        <dbReference type="Google" id="ProtNLM"/>
    </source>
</evidence>
<keyword evidence="2" id="KW-1185">Reference proteome</keyword>
<dbReference type="Proteomes" id="UP000187012">
    <property type="component" value="Unassembled WGS sequence"/>
</dbReference>
<dbReference type="STRING" id="1247936.BN2475_410033"/>